<feature type="repeat" description="WD" evidence="3">
    <location>
        <begin position="1248"/>
        <end position="1289"/>
    </location>
</feature>
<feature type="repeat" description="WD" evidence="3">
    <location>
        <begin position="997"/>
        <end position="1038"/>
    </location>
</feature>
<sequence>MADDESHSRLQDTNRKNLLTVVKPIKRLFRTSKPASSSLTDAESSSGLLQKLLKPKAKHDESKPTDKTGTIGALTTTENAAELTARSSTKDNLLVTLRFLRTLAKNSAQIVDNNPAKIALGLVKLVIDISRTLQDNKDTVARQIASTGAKLKELEMALEDWNPRDKEATPWMDDFRTTLTNELHGLEILSDESNLRKVLDHEDEQTRIKDIFVRIDEARVRFELALGIRVFKATYEINRDIRTVILKHLEPSDIAHHDYILEGTEGQLLRRQVCTPGTRVHILDDIITWAKDTSSDSPTVYWLFGHAGSGKSTIAYTIARRFEFAGDPTDTIILGGNFMCSRLFERTRLSKYIIRTIVYHLALKCKPFADALIRSGRLETITHNLRTQLDGLLFGPWLESKDARHADPSMPQRYLVVIDALDEIDGNGGSDFLRDLVNTINKSSKECLSGLKFFITSRSDPGLVVHVESLERKQLYRLQDVEEGEARADVRTYLNASLSFLKGREEMDQLAGRAGGLFIYAATVVKLLKSLPPLDQKKTLRKLFSSNDANPSRSSFQSPETLLNKLYSEILISALGGLEEEQLRDRLWMLFTLICAREPLSVTTVTRLLFEEDPEETDPEFSYTKIVSNLLDRLHSVLYFEHELVFTYHKSFSDFIFDRERSGQFWCNGTEHHRLLAACCFNVMGRLKFNMANIPTSFILDEDNPTLANGIEQNISSGLSYGCRNWDYHISAVQSIPSDTLFGILSDFLQIRVLFWIEAMNLLDLCGRCYPMLRAVYYWVSKSNASLPADSRDGCILTSSQENSALAKNLAEAASFALYFSGSRASASTPHLYISALATWHGKADVCQAWKSHFPRLPAFVNAGTGGTLMAINVGSGVNAVAFSPDSGCIVSGSDDGLIQIWDASTGKMMHSLEGHTFSVSSVAFSSDGSQIVSGSWDRSIRIWDASTSEEICVLKGHTDCVNSVAFSSDGSRIASGSDDNSARIWDASTGKQIRVLNGHSDNVSSVAFSSDCKHIVSGSKDKSIRVWDVSTGKEVHVLEGCGGEVNSVAASCDGRFICGSDERSISIWDSSTGMEIRILQGHTSFVHSVKFSSDGSRIVSGSWDNSIRIWDASTGKEIRVLEGHTNEINSVAFSSDGSHIASGSYDNSIRIWDASLAGEIGVQEDGISGVHSVALSNDGSHIVSDSKDGSICIWDALTGARIHTLQGHTSDINSVAFSSEGDRIVSGSSDRSIRVWDSSTGAQILVLGGLKYHVYSVDFSSDGRRIVSGSGDNSIHIWDASTGKEIRVLQCHTDAVTSVAFSTKGDRIVSGSWDHSIRIWDASTGVQIHVLEGHTAPIRSVSFSDDGTRIVSGCDDKSPRIWDASTGKVIHVLEGHTNCVGSVAFSSDGSRIISSSWDRSIRIWDASTGAQIHVLEGHADWVRSVTISSDGTRIVSGCDDNSIRIWDVSAPCRGARYIREKVDNSLYGEDAIYTGWLRSEKGYLMFVPSEKNLPDDANILTIPYSHVPHVDFTNAALGPEWAQCYSDKST</sequence>
<feature type="repeat" description="WD" evidence="3">
    <location>
        <begin position="878"/>
        <end position="912"/>
    </location>
</feature>
<dbReference type="InterPro" id="IPR027417">
    <property type="entry name" value="P-loop_NTPase"/>
</dbReference>
<dbReference type="Gene3D" id="2.130.10.10">
    <property type="entry name" value="YVTN repeat-like/Quinoprotein amine dehydrogenase"/>
    <property type="match status" value="7"/>
</dbReference>
<dbReference type="InterPro" id="IPR019775">
    <property type="entry name" value="WD40_repeat_CS"/>
</dbReference>
<name>A0A409YNS0_9AGAR</name>
<feature type="repeat" description="WD" evidence="3">
    <location>
        <begin position="1374"/>
        <end position="1415"/>
    </location>
</feature>
<feature type="repeat" description="WD" evidence="3">
    <location>
        <begin position="1206"/>
        <end position="1247"/>
    </location>
</feature>
<dbReference type="Pfam" id="PF24883">
    <property type="entry name" value="NPHP3_N"/>
    <property type="match status" value="1"/>
</dbReference>
<gene>
    <name evidence="6" type="ORF">CVT26_015025</name>
</gene>
<dbReference type="PROSITE" id="PS50294">
    <property type="entry name" value="WD_REPEATS_REGION"/>
    <property type="match status" value="12"/>
</dbReference>
<dbReference type="SMART" id="SM00320">
    <property type="entry name" value="WD40"/>
    <property type="match status" value="14"/>
</dbReference>
<dbReference type="SUPFAM" id="SSF52540">
    <property type="entry name" value="P-loop containing nucleoside triphosphate hydrolases"/>
    <property type="match status" value="1"/>
</dbReference>
<dbReference type="InterPro" id="IPR059179">
    <property type="entry name" value="MLKL-like_MCAfunc"/>
</dbReference>
<dbReference type="SUPFAM" id="SSF50978">
    <property type="entry name" value="WD40 repeat-like"/>
    <property type="match status" value="2"/>
</dbReference>
<dbReference type="Gene3D" id="3.40.50.300">
    <property type="entry name" value="P-loop containing nucleotide triphosphate hydrolases"/>
    <property type="match status" value="1"/>
</dbReference>
<evidence type="ECO:0000313" key="7">
    <source>
        <dbReference type="Proteomes" id="UP000284706"/>
    </source>
</evidence>
<dbReference type="Proteomes" id="UP000284706">
    <property type="component" value="Unassembled WGS sequence"/>
</dbReference>
<proteinExistence type="predicted"/>
<evidence type="ECO:0000256" key="4">
    <source>
        <dbReference type="SAM" id="MobiDB-lite"/>
    </source>
</evidence>
<dbReference type="InterPro" id="IPR020472">
    <property type="entry name" value="WD40_PAC1"/>
</dbReference>
<organism evidence="6 7">
    <name type="scientific">Gymnopilus dilepis</name>
    <dbReference type="NCBI Taxonomy" id="231916"/>
    <lineage>
        <taxon>Eukaryota</taxon>
        <taxon>Fungi</taxon>
        <taxon>Dikarya</taxon>
        <taxon>Basidiomycota</taxon>
        <taxon>Agaricomycotina</taxon>
        <taxon>Agaricomycetes</taxon>
        <taxon>Agaricomycetidae</taxon>
        <taxon>Agaricales</taxon>
        <taxon>Agaricineae</taxon>
        <taxon>Hymenogastraceae</taxon>
        <taxon>Gymnopilus</taxon>
    </lineage>
</organism>
<evidence type="ECO:0000313" key="6">
    <source>
        <dbReference type="EMBL" id="PPR04700.1"/>
    </source>
</evidence>
<comment type="caution">
    <text evidence="6">The sequence shown here is derived from an EMBL/GenBank/DDBJ whole genome shotgun (WGS) entry which is preliminary data.</text>
</comment>
<dbReference type="CDD" id="cd21037">
    <property type="entry name" value="MLKL_NTD"/>
    <property type="match status" value="1"/>
</dbReference>
<evidence type="ECO:0000256" key="3">
    <source>
        <dbReference type="PROSITE-ProRule" id="PRU00221"/>
    </source>
</evidence>
<feature type="repeat" description="WD" evidence="3">
    <location>
        <begin position="1171"/>
        <end position="1205"/>
    </location>
</feature>
<dbReference type="InParanoid" id="A0A409YNS0"/>
<dbReference type="STRING" id="231916.A0A409YNS0"/>
<dbReference type="InterPro" id="IPR001680">
    <property type="entry name" value="WD40_rpt"/>
</dbReference>
<dbReference type="Pfam" id="PF00400">
    <property type="entry name" value="WD40"/>
    <property type="match status" value="14"/>
</dbReference>
<dbReference type="GO" id="GO:0005634">
    <property type="term" value="C:nucleus"/>
    <property type="evidence" value="ECO:0007669"/>
    <property type="project" value="TreeGrafter"/>
</dbReference>
<feature type="repeat" description="WD" evidence="3">
    <location>
        <begin position="1416"/>
        <end position="1450"/>
    </location>
</feature>
<evidence type="ECO:0000256" key="2">
    <source>
        <dbReference type="ARBA" id="ARBA00022737"/>
    </source>
</evidence>
<dbReference type="PANTHER" id="PTHR22847:SF637">
    <property type="entry name" value="WD REPEAT DOMAIN 5B"/>
    <property type="match status" value="1"/>
</dbReference>
<dbReference type="PROSITE" id="PS00678">
    <property type="entry name" value="WD_REPEATS_1"/>
    <property type="match status" value="10"/>
</dbReference>
<feature type="repeat" description="WD" evidence="3">
    <location>
        <begin position="1332"/>
        <end position="1373"/>
    </location>
</feature>
<dbReference type="PROSITE" id="PS50082">
    <property type="entry name" value="WD_REPEATS_2"/>
    <property type="match status" value="13"/>
</dbReference>
<dbReference type="OrthoDB" id="538223at2759"/>
<accession>A0A409YNS0</accession>
<evidence type="ECO:0000259" key="5">
    <source>
        <dbReference type="Pfam" id="PF24883"/>
    </source>
</evidence>
<feature type="repeat" description="WD" evidence="3">
    <location>
        <begin position="1080"/>
        <end position="1121"/>
    </location>
</feature>
<feature type="repeat" description="WD" evidence="3">
    <location>
        <begin position="1290"/>
        <end position="1331"/>
    </location>
</feature>
<dbReference type="InterPro" id="IPR056884">
    <property type="entry name" value="NPHP3-like_N"/>
</dbReference>
<feature type="repeat" description="WD" evidence="3">
    <location>
        <begin position="955"/>
        <end position="996"/>
    </location>
</feature>
<dbReference type="InterPro" id="IPR036322">
    <property type="entry name" value="WD40_repeat_dom_sf"/>
</dbReference>
<reference evidence="6 7" key="1">
    <citation type="journal article" date="2018" name="Evol. Lett.">
        <title>Horizontal gene cluster transfer increased hallucinogenic mushroom diversity.</title>
        <authorList>
            <person name="Reynolds H.T."/>
            <person name="Vijayakumar V."/>
            <person name="Gluck-Thaler E."/>
            <person name="Korotkin H.B."/>
            <person name="Matheny P.B."/>
            <person name="Slot J.C."/>
        </authorList>
    </citation>
    <scope>NUCLEOTIDE SEQUENCE [LARGE SCALE GENOMIC DNA]</scope>
    <source>
        <strain evidence="6 7">SRW20</strain>
    </source>
</reference>
<dbReference type="InterPro" id="IPR018391">
    <property type="entry name" value="PQQ_b-propeller_rpt"/>
</dbReference>
<dbReference type="PANTHER" id="PTHR22847">
    <property type="entry name" value="WD40 REPEAT PROTEIN"/>
    <property type="match status" value="1"/>
</dbReference>
<protein>
    <recommendedName>
        <fullName evidence="5">Nephrocystin 3-like N-terminal domain-containing protein</fullName>
    </recommendedName>
</protein>
<dbReference type="PRINTS" id="PR00320">
    <property type="entry name" value="GPROTEINBRPT"/>
</dbReference>
<keyword evidence="7" id="KW-1185">Reference proteome</keyword>
<dbReference type="EMBL" id="NHYE01000580">
    <property type="protein sequence ID" value="PPR04700.1"/>
    <property type="molecule type" value="Genomic_DNA"/>
</dbReference>
<evidence type="ECO:0000256" key="1">
    <source>
        <dbReference type="ARBA" id="ARBA00022574"/>
    </source>
</evidence>
<feature type="repeat" description="WD" evidence="3">
    <location>
        <begin position="1122"/>
        <end position="1154"/>
    </location>
</feature>
<dbReference type="InterPro" id="IPR015943">
    <property type="entry name" value="WD40/YVTN_repeat-like_dom_sf"/>
</dbReference>
<keyword evidence="1 3" id="KW-0853">WD repeat</keyword>
<dbReference type="GO" id="GO:1990234">
    <property type="term" value="C:transferase complex"/>
    <property type="evidence" value="ECO:0007669"/>
    <property type="project" value="UniProtKB-ARBA"/>
</dbReference>
<feature type="repeat" description="WD" evidence="3">
    <location>
        <begin position="913"/>
        <end position="954"/>
    </location>
</feature>
<feature type="domain" description="Nephrocystin 3-like N-terminal" evidence="5">
    <location>
        <begin position="286"/>
        <end position="458"/>
    </location>
</feature>
<feature type="region of interest" description="Disordered" evidence="4">
    <location>
        <begin position="54"/>
        <end position="73"/>
    </location>
</feature>
<dbReference type="SMART" id="SM00564">
    <property type="entry name" value="PQQ"/>
    <property type="match status" value="7"/>
</dbReference>
<keyword evidence="2" id="KW-0677">Repeat</keyword>
<dbReference type="CDD" id="cd00200">
    <property type="entry name" value="WD40"/>
    <property type="match status" value="2"/>
</dbReference>